<organism evidence="1 2">
    <name type="scientific">Funneliformis geosporum</name>
    <dbReference type="NCBI Taxonomy" id="1117311"/>
    <lineage>
        <taxon>Eukaryota</taxon>
        <taxon>Fungi</taxon>
        <taxon>Fungi incertae sedis</taxon>
        <taxon>Mucoromycota</taxon>
        <taxon>Glomeromycotina</taxon>
        <taxon>Glomeromycetes</taxon>
        <taxon>Glomerales</taxon>
        <taxon>Glomeraceae</taxon>
        <taxon>Funneliformis</taxon>
    </lineage>
</organism>
<proteinExistence type="predicted"/>
<evidence type="ECO:0000313" key="2">
    <source>
        <dbReference type="Proteomes" id="UP001153678"/>
    </source>
</evidence>
<accession>A0A9W4T1V3</accession>
<keyword evidence="2" id="KW-1185">Reference proteome</keyword>
<sequence>MEGGTDEFIYDEEVLNYYDKIGSSMLRAMKIKPTKGLVKDQIFELDLNKGRPYFAIEENEKYLLVLTLTTNDEEKPKKNKKDREGKPSFSRFGPIKCDCLSEETYIRLETKIFITREFIKDSKLELFARNNKINHQCLSEPQYLELRETLDAY</sequence>
<comment type="caution">
    <text evidence="1">The sequence shown here is derived from an EMBL/GenBank/DDBJ whole genome shotgun (WGS) entry which is preliminary data.</text>
</comment>
<gene>
    <name evidence="1" type="ORF">FWILDA_LOCUS14214</name>
</gene>
<name>A0A9W4T1V3_9GLOM</name>
<reference evidence="1" key="1">
    <citation type="submission" date="2022-08" db="EMBL/GenBank/DDBJ databases">
        <authorList>
            <person name="Kallberg Y."/>
            <person name="Tangrot J."/>
            <person name="Rosling A."/>
        </authorList>
    </citation>
    <scope>NUCLEOTIDE SEQUENCE</scope>
    <source>
        <strain evidence="1">Wild A</strain>
    </source>
</reference>
<dbReference type="Proteomes" id="UP001153678">
    <property type="component" value="Unassembled WGS sequence"/>
</dbReference>
<evidence type="ECO:0000313" key="1">
    <source>
        <dbReference type="EMBL" id="CAI2189708.1"/>
    </source>
</evidence>
<dbReference type="AlphaFoldDB" id="A0A9W4T1V3"/>
<protein>
    <submittedName>
        <fullName evidence="1">9844_t:CDS:1</fullName>
    </submittedName>
</protein>
<dbReference type="EMBL" id="CAMKVN010005991">
    <property type="protein sequence ID" value="CAI2189708.1"/>
    <property type="molecule type" value="Genomic_DNA"/>
</dbReference>